<dbReference type="Gene3D" id="3.40.50.12710">
    <property type="match status" value="1"/>
</dbReference>
<accession>A0ABU8FC84</accession>
<dbReference type="Pfam" id="PF02636">
    <property type="entry name" value="Methyltransf_28"/>
    <property type="match status" value="1"/>
</dbReference>
<keyword evidence="1 3" id="KW-0489">Methyltransferase</keyword>
<evidence type="ECO:0000256" key="2">
    <source>
        <dbReference type="ARBA" id="ARBA00022679"/>
    </source>
</evidence>
<evidence type="ECO:0000313" key="3">
    <source>
        <dbReference type="EMBL" id="MEI4800290.1"/>
    </source>
</evidence>
<name>A0ABU8FC84_9BACI</name>
<dbReference type="RefSeq" id="WP_336471240.1">
    <property type="nucleotide sequence ID" value="NZ_JBAWSX010000001.1"/>
</dbReference>
<evidence type="ECO:0000256" key="1">
    <source>
        <dbReference type="ARBA" id="ARBA00022603"/>
    </source>
</evidence>
<protein>
    <submittedName>
        <fullName evidence="3">SAM-dependent methyltransferase</fullName>
        <ecNumber evidence="3">2.1.1.-</ecNumber>
    </submittedName>
</protein>
<dbReference type="InterPro" id="IPR038375">
    <property type="entry name" value="NDUFAF7_sf"/>
</dbReference>
<dbReference type="Proteomes" id="UP001372526">
    <property type="component" value="Unassembled WGS sequence"/>
</dbReference>
<dbReference type="InterPro" id="IPR003788">
    <property type="entry name" value="NDUFAF7"/>
</dbReference>
<evidence type="ECO:0000313" key="4">
    <source>
        <dbReference type="Proteomes" id="UP001372526"/>
    </source>
</evidence>
<keyword evidence="4" id="KW-1185">Reference proteome</keyword>
<organism evidence="3 4">
    <name type="scientific">Bacillus bruguierae</name>
    <dbReference type="NCBI Taxonomy" id="3127667"/>
    <lineage>
        <taxon>Bacteria</taxon>
        <taxon>Bacillati</taxon>
        <taxon>Bacillota</taxon>
        <taxon>Bacilli</taxon>
        <taxon>Bacillales</taxon>
        <taxon>Bacillaceae</taxon>
        <taxon>Bacillus</taxon>
    </lineage>
</organism>
<comment type="caution">
    <text evidence="3">The sequence shown here is derived from an EMBL/GenBank/DDBJ whole genome shotgun (WGS) entry which is preliminary data.</text>
</comment>
<keyword evidence="2 3" id="KW-0808">Transferase</keyword>
<dbReference type="PANTHER" id="PTHR12049:SF7">
    <property type="entry name" value="PROTEIN ARGININE METHYLTRANSFERASE NDUFAF7, MITOCHONDRIAL"/>
    <property type="match status" value="1"/>
</dbReference>
<dbReference type="GO" id="GO:0008168">
    <property type="term" value="F:methyltransferase activity"/>
    <property type="evidence" value="ECO:0007669"/>
    <property type="project" value="UniProtKB-KW"/>
</dbReference>
<dbReference type="PANTHER" id="PTHR12049">
    <property type="entry name" value="PROTEIN ARGININE METHYLTRANSFERASE NDUFAF7, MITOCHONDRIAL"/>
    <property type="match status" value="1"/>
</dbReference>
<sequence>MKHVLKQAMEKEKDQSISYSTYMSLALYDVNNGYYMKEREKIGRQGDFFTSSNVSSVYAKTFAHFFIRLVKGEVISPHICEIGGGTGRFAYDVLQEWQTISPETFVNMQYSIIEVSPFHRRLQKQQLISFANVSQYASYDELDAAFTGIVFSNELFDAFPVEVIEKREGVLYEVRIKYNSEGGLIEVLRPLDDEQIISYLQRHQIQLYEGQRFEVPLQMNVYVKQLTRWLQEGLLITIDYGYTNEEWMHPARREGSLRSYYEHQMIRNPLQFPGEMDITTHIHWDSLKIACEEQGLQTVWHTKQREFLLAAGILEQLVNHEDRNPFSDNQKKNRAIHSMILQGGISDAFDVVIQQKGLPQFNLDHYLHIFS</sequence>
<dbReference type="SUPFAM" id="SSF53335">
    <property type="entry name" value="S-adenosyl-L-methionine-dependent methyltransferases"/>
    <property type="match status" value="1"/>
</dbReference>
<dbReference type="GO" id="GO:0032259">
    <property type="term" value="P:methylation"/>
    <property type="evidence" value="ECO:0007669"/>
    <property type="project" value="UniProtKB-KW"/>
</dbReference>
<gene>
    <name evidence="3" type="ORF">WAZ07_02925</name>
</gene>
<dbReference type="EMBL" id="JBAWSX010000001">
    <property type="protein sequence ID" value="MEI4800290.1"/>
    <property type="molecule type" value="Genomic_DNA"/>
</dbReference>
<proteinExistence type="predicted"/>
<dbReference type="EC" id="2.1.1.-" evidence="3"/>
<dbReference type="InterPro" id="IPR029063">
    <property type="entry name" value="SAM-dependent_MTases_sf"/>
</dbReference>
<reference evidence="3 4" key="1">
    <citation type="submission" date="2024-01" db="EMBL/GenBank/DDBJ databases">
        <title>Seven novel Bacillus-like species.</title>
        <authorList>
            <person name="Liu G."/>
        </authorList>
    </citation>
    <scope>NUCLEOTIDE SEQUENCE [LARGE SCALE GENOMIC DNA]</scope>
    <source>
        <strain evidence="3 4">FJAT-51639</strain>
    </source>
</reference>